<dbReference type="GO" id="GO:0016020">
    <property type="term" value="C:membrane"/>
    <property type="evidence" value="ECO:0007669"/>
    <property type="project" value="UniProtKB-SubCell"/>
</dbReference>
<evidence type="ECO:0000256" key="6">
    <source>
        <dbReference type="SAM" id="MobiDB-lite"/>
    </source>
</evidence>
<organism evidence="8 9">
    <name type="scientific">Pseudonocardia kunmingensis</name>
    <dbReference type="NCBI Taxonomy" id="630975"/>
    <lineage>
        <taxon>Bacteria</taxon>
        <taxon>Bacillati</taxon>
        <taxon>Actinomycetota</taxon>
        <taxon>Actinomycetes</taxon>
        <taxon>Pseudonocardiales</taxon>
        <taxon>Pseudonocardiaceae</taxon>
        <taxon>Pseudonocardia</taxon>
    </lineage>
</organism>
<evidence type="ECO:0000313" key="8">
    <source>
        <dbReference type="EMBL" id="TQM13623.1"/>
    </source>
</evidence>
<evidence type="ECO:0000256" key="5">
    <source>
        <dbReference type="ARBA" id="ARBA00023136"/>
    </source>
</evidence>
<feature type="transmembrane region" description="Helical" evidence="7">
    <location>
        <begin position="119"/>
        <end position="152"/>
    </location>
</feature>
<dbReference type="InterPro" id="IPR002549">
    <property type="entry name" value="AI-2E-like"/>
</dbReference>
<feature type="transmembrane region" description="Helical" evidence="7">
    <location>
        <begin position="249"/>
        <end position="268"/>
    </location>
</feature>
<evidence type="ECO:0000256" key="1">
    <source>
        <dbReference type="ARBA" id="ARBA00004141"/>
    </source>
</evidence>
<proteinExistence type="inferred from homology"/>
<comment type="caution">
    <text evidence="8">The sequence shown here is derived from an EMBL/GenBank/DDBJ whole genome shotgun (WGS) entry which is preliminary data.</text>
</comment>
<evidence type="ECO:0000256" key="2">
    <source>
        <dbReference type="ARBA" id="ARBA00009773"/>
    </source>
</evidence>
<keyword evidence="9" id="KW-1185">Reference proteome</keyword>
<keyword evidence="4 7" id="KW-1133">Transmembrane helix</keyword>
<sequence length="367" mass="38246">MLLALAAMVVVIGGLRAFAEILGPVFLALMLTVAVHPLMARLRRAGAPTWLAVAVTLLATFLIVLGLAAALALSVAQLATLLPTYQDRFAGLVQGLVAWLNGLGVGAEQVRTALDGVDFAALAGLLAGMLLGLAGAFSNLVFILAVLLFMGLDAASFPARMRAVGGSRPDVAVAFASFARGTRSYLLVSTVFGLIVAVLDGVALWWMGVPLAVLWGLLAFITNYIPNIGFIIGLVPPALLALLEGGPQLMLLVIVVYVIINFIIQSVIQPKYVGDAVDMSLTLTFLSLVIWAWIIGPLGALLAIPLTLLTKALLLDIDPHTRWMTSLVTMGAPADPRPEQAPPGPGTDVEAERSPGTPPVTGSPSPG</sequence>
<name>A0A543DWB1_9PSEU</name>
<evidence type="ECO:0000256" key="7">
    <source>
        <dbReference type="SAM" id="Phobius"/>
    </source>
</evidence>
<dbReference type="PANTHER" id="PTHR21716">
    <property type="entry name" value="TRANSMEMBRANE PROTEIN"/>
    <property type="match status" value="1"/>
</dbReference>
<keyword evidence="3 7" id="KW-0812">Transmembrane</keyword>
<feature type="transmembrane region" description="Helical" evidence="7">
    <location>
        <begin position="49"/>
        <end position="82"/>
    </location>
</feature>
<dbReference type="EMBL" id="VFPA01000001">
    <property type="protein sequence ID" value="TQM13623.1"/>
    <property type="molecule type" value="Genomic_DNA"/>
</dbReference>
<feature type="transmembrane region" description="Helical" evidence="7">
    <location>
        <begin position="288"/>
        <end position="314"/>
    </location>
</feature>
<protein>
    <submittedName>
        <fullName evidence="8">Putative PurR-regulated permease PerM</fullName>
    </submittedName>
</protein>
<gene>
    <name evidence="8" type="ORF">FB558_0376</name>
</gene>
<dbReference type="Pfam" id="PF01594">
    <property type="entry name" value="AI-2E_transport"/>
    <property type="match status" value="1"/>
</dbReference>
<dbReference type="PANTHER" id="PTHR21716:SF64">
    <property type="entry name" value="AI-2 TRANSPORT PROTEIN TQSA"/>
    <property type="match status" value="1"/>
</dbReference>
<feature type="transmembrane region" description="Helical" evidence="7">
    <location>
        <begin position="213"/>
        <end position="242"/>
    </location>
</feature>
<keyword evidence="5 7" id="KW-0472">Membrane</keyword>
<accession>A0A543DWB1</accession>
<comment type="subcellular location">
    <subcellularLocation>
        <location evidence="1">Membrane</location>
        <topology evidence="1">Multi-pass membrane protein</topology>
    </subcellularLocation>
</comment>
<dbReference type="Proteomes" id="UP000315677">
    <property type="component" value="Unassembled WGS sequence"/>
</dbReference>
<evidence type="ECO:0000256" key="4">
    <source>
        <dbReference type="ARBA" id="ARBA00022989"/>
    </source>
</evidence>
<feature type="region of interest" description="Disordered" evidence="6">
    <location>
        <begin position="331"/>
        <end position="367"/>
    </location>
</feature>
<dbReference type="GO" id="GO:0055085">
    <property type="term" value="P:transmembrane transport"/>
    <property type="evidence" value="ECO:0007669"/>
    <property type="project" value="TreeGrafter"/>
</dbReference>
<evidence type="ECO:0000313" key="9">
    <source>
        <dbReference type="Proteomes" id="UP000315677"/>
    </source>
</evidence>
<feature type="transmembrane region" description="Helical" evidence="7">
    <location>
        <begin position="185"/>
        <end position="207"/>
    </location>
</feature>
<comment type="similarity">
    <text evidence="2">Belongs to the autoinducer-2 exporter (AI-2E) (TC 2.A.86) family.</text>
</comment>
<dbReference type="AlphaFoldDB" id="A0A543DWB1"/>
<evidence type="ECO:0000256" key="3">
    <source>
        <dbReference type="ARBA" id="ARBA00022692"/>
    </source>
</evidence>
<reference evidence="8 9" key="1">
    <citation type="submission" date="2019-06" db="EMBL/GenBank/DDBJ databases">
        <title>Sequencing the genomes of 1000 actinobacteria strains.</title>
        <authorList>
            <person name="Klenk H.-P."/>
        </authorList>
    </citation>
    <scope>NUCLEOTIDE SEQUENCE [LARGE SCALE GENOMIC DNA]</scope>
    <source>
        <strain evidence="8 9">DSM 45301</strain>
    </source>
</reference>